<accession>A0AAV5B438</accession>
<dbReference type="AlphaFoldDB" id="A0AAV5B438"/>
<name>A0AAV5B438_9ACTN</name>
<reference evidence="1" key="1">
    <citation type="journal article" date="2022" name="Int. J. Syst. Evol. Microbiol.">
        <title>Granulimonas faecalis gen. nov., sp. nov., and Leptogranulimonas caecicola gen. nov., sp. nov., novel lactate-producing Atopobiaceae bacteria isolated from mouse intestines, and an emended description of the family Atopobiaceae.</title>
        <authorList>
            <person name="Morinaga K."/>
            <person name="Kusada H."/>
            <person name="Sakamoto S."/>
            <person name="Murakami T."/>
            <person name="Toyoda A."/>
            <person name="Mori H."/>
            <person name="Meng X.Y."/>
            <person name="Takashino M."/>
            <person name="Murotomi K."/>
            <person name="Tamaki H."/>
        </authorList>
    </citation>
    <scope>NUCLEOTIDE SEQUENCE</scope>
    <source>
        <strain evidence="1">OPF53</strain>
    </source>
</reference>
<protein>
    <submittedName>
        <fullName evidence="1">Uncharacterized protein</fullName>
    </submittedName>
</protein>
<evidence type="ECO:0000313" key="1">
    <source>
        <dbReference type="EMBL" id="GJM56257.1"/>
    </source>
</evidence>
<proteinExistence type="predicted"/>
<keyword evidence="2" id="KW-1185">Reference proteome</keyword>
<dbReference type="Proteomes" id="UP001055025">
    <property type="component" value="Unassembled WGS sequence"/>
</dbReference>
<evidence type="ECO:0000313" key="2">
    <source>
        <dbReference type="Proteomes" id="UP001055025"/>
    </source>
</evidence>
<dbReference type="EMBL" id="BQKC01000002">
    <property type="protein sequence ID" value="GJM56257.1"/>
    <property type="molecule type" value="Genomic_DNA"/>
</dbReference>
<gene>
    <name evidence="1" type="ORF">ATOP_19120</name>
</gene>
<sequence>MTTFRYTRSGYEAYFLVEGRPVTTASDFRELCREVYSRACPVTVGTVFSVGLAPALVGEAAETLAERVWPDDEDAQKDFMDLYPARVAEALAQEGVRVTCLGWMGPVGPFEEDLPFLDRMPPEPTVTTVEDFELTDLAPCGFCHCDARVEETYDPDLERTRIDVACANDECGAQVTVTTPQDCPYDVEMSAREQAVDAWNQWQGRG</sequence>
<organism evidence="1 2">
    <name type="scientific">Granulimonas faecalis</name>
    <dbReference type="NCBI Taxonomy" id="2894155"/>
    <lineage>
        <taxon>Bacteria</taxon>
        <taxon>Bacillati</taxon>
        <taxon>Actinomycetota</taxon>
        <taxon>Coriobacteriia</taxon>
        <taxon>Coriobacteriales</taxon>
        <taxon>Kribbibacteriaceae</taxon>
        <taxon>Granulimonas</taxon>
    </lineage>
</organism>
<dbReference type="RefSeq" id="WP_135978589.1">
    <property type="nucleotide sequence ID" value="NZ_BQKC01000002.1"/>
</dbReference>
<comment type="caution">
    <text evidence="1">The sequence shown here is derived from an EMBL/GenBank/DDBJ whole genome shotgun (WGS) entry which is preliminary data.</text>
</comment>